<keyword evidence="1" id="KW-0472">Membrane</keyword>
<dbReference type="Proteomes" id="UP000237798">
    <property type="component" value="Unassembled WGS sequence"/>
</dbReference>
<keyword evidence="1" id="KW-0812">Transmembrane</keyword>
<dbReference type="PANTHER" id="PTHR34351">
    <property type="entry name" value="SLR1927 PROTEIN-RELATED"/>
    <property type="match status" value="1"/>
</dbReference>
<feature type="domain" description="DUF58" evidence="2">
    <location>
        <begin position="194"/>
        <end position="237"/>
    </location>
</feature>
<keyword evidence="1" id="KW-1133">Transmembrane helix</keyword>
<proteinExistence type="predicted"/>
<accession>A0A2T0BNH9</accession>
<name>A0A2T0BNH9_9CLOT</name>
<organism evidence="3 4">
    <name type="scientific">Clostridium luticellarii</name>
    <dbReference type="NCBI Taxonomy" id="1691940"/>
    <lineage>
        <taxon>Bacteria</taxon>
        <taxon>Bacillati</taxon>
        <taxon>Bacillota</taxon>
        <taxon>Clostridia</taxon>
        <taxon>Eubacteriales</taxon>
        <taxon>Clostridiaceae</taxon>
        <taxon>Clostridium</taxon>
    </lineage>
</organism>
<dbReference type="AlphaFoldDB" id="A0A2T0BNH9"/>
<dbReference type="EMBL" id="PVXP01000017">
    <property type="protein sequence ID" value="PRR85413.1"/>
    <property type="molecule type" value="Genomic_DNA"/>
</dbReference>
<evidence type="ECO:0000313" key="4">
    <source>
        <dbReference type="Proteomes" id="UP000237798"/>
    </source>
</evidence>
<reference evidence="3 4" key="1">
    <citation type="submission" date="2018-03" db="EMBL/GenBank/DDBJ databases">
        <title>Genome sequence of Clostridium luticellarii DSM 29923.</title>
        <authorList>
            <person name="Poehlein A."/>
            <person name="Daniel R."/>
        </authorList>
    </citation>
    <scope>NUCLEOTIDE SEQUENCE [LARGE SCALE GENOMIC DNA]</scope>
    <source>
        <strain evidence="3 4">DSM 29923</strain>
    </source>
</reference>
<sequence length="379" mass="44420">MIKFKISFIAVLALLISAHYFYGKEIINSLLLVFLSILFISFISMLFLKKYIEINLCLESKKFFVDEQSKIYLHVKNRGLFFYPDIGFLFDFFNVREKSSGSFILPPFKELKIELNCEFTDRGIYSLKNCFLEVGDIFLVSSRKMNFSNEHDIIVYPKRVKLPLKIERIIDRASEYSKNNMNFYTSDTYSSIDKYAAGDNFKDIHWKLSAKMNELYVKKFDTVKKQGIEIYVDMTDCLMQPKAFHNMTDENLVSFSLSIIKYLLWKGETIYVNIENLQSSVFKLDKIDDYYSILSYYLKHKSMGKNDFFNKVLGKKMQNAEVYRCTYIITYTILSHNVEVLSKIKNNCEVLIVFVLVDISYKIKELLSHSGIDVVVLTV</sequence>
<comment type="caution">
    <text evidence="3">The sequence shown here is derived from an EMBL/GenBank/DDBJ whole genome shotgun (WGS) entry which is preliminary data.</text>
</comment>
<evidence type="ECO:0000256" key="1">
    <source>
        <dbReference type="SAM" id="Phobius"/>
    </source>
</evidence>
<dbReference type="OrthoDB" id="9778037at2"/>
<dbReference type="Pfam" id="PF01882">
    <property type="entry name" value="DUF58"/>
    <property type="match status" value="1"/>
</dbReference>
<protein>
    <recommendedName>
        <fullName evidence="2">DUF58 domain-containing protein</fullName>
    </recommendedName>
</protein>
<gene>
    <name evidence="3" type="ORF">CLLU_15940</name>
</gene>
<evidence type="ECO:0000313" key="3">
    <source>
        <dbReference type="EMBL" id="PRR85413.1"/>
    </source>
</evidence>
<dbReference type="InterPro" id="IPR002881">
    <property type="entry name" value="DUF58"/>
</dbReference>
<evidence type="ECO:0000259" key="2">
    <source>
        <dbReference type="Pfam" id="PF01882"/>
    </source>
</evidence>
<dbReference type="RefSeq" id="WP_106009199.1">
    <property type="nucleotide sequence ID" value="NZ_JALCQO010000069.1"/>
</dbReference>
<keyword evidence="4" id="KW-1185">Reference proteome</keyword>
<feature type="transmembrane region" description="Helical" evidence="1">
    <location>
        <begin position="33"/>
        <end position="52"/>
    </location>
</feature>